<dbReference type="InterPro" id="IPR004260">
    <property type="entry name" value="Pyr-dimer_DNA_glycosylase"/>
</dbReference>
<sequence length="158" mass="18071">MRLWSLHPHYLDRQGLLAAWRESLLAQAVLLGRTKGYTNHPQLFRFRESKDPAGALGAYLKEIADEAHNRNYRFDQEKIERINHGFTIDVTDGQLEFERQHLLAKILVRNPLETERIASLSAGPITPHPIFHAVHGPIEHWERGSLDRAPEEASGQQA</sequence>
<evidence type="ECO:0000313" key="1">
    <source>
        <dbReference type="EMBL" id="AZQ76872.1"/>
    </source>
</evidence>
<evidence type="ECO:0000313" key="2">
    <source>
        <dbReference type="Proteomes" id="UP000280344"/>
    </source>
</evidence>
<dbReference type="Proteomes" id="UP000280344">
    <property type="component" value="Chromosome"/>
</dbReference>
<dbReference type="KEGG" id="flh:EJ997_05490"/>
<organism evidence="1 2">
    <name type="scientific">Flaviflexus ciconiae</name>
    <dbReference type="NCBI Taxonomy" id="2496867"/>
    <lineage>
        <taxon>Bacteria</taxon>
        <taxon>Bacillati</taxon>
        <taxon>Actinomycetota</taxon>
        <taxon>Actinomycetes</taxon>
        <taxon>Actinomycetales</taxon>
        <taxon>Actinomycetaceae</taxon>
        <taxon>Flaviflexus</taxon>
    </lineage>
</organism>
<proteinExistence type="predicted"/>
<accession>A0A3Q9G3J0</accession>
<dbReference type="RefSeq" id="WP_126703678.1">
    <property type="nucleotide sequence ID" value="NZ_CP034593.1"/>
</dbReference>
<name>A0A3Q9G3J0_9ACTO</name>
<reference evidence="1 2" key="1">
    <citation type="submission" date="2018-12" db="EMBL/GenBank/DDBJ databases">
        <title>Complete genome sequence of Flaviflexus sp. H23T48.</title>
        <authorList>
            <person name="Bae J.-W."/>
            <person name="Lee J.-Y."/>
        </authorList>
    </citation>
    <scope>NUCLEOTIDE SEQUENCE [LARGE SCALE GENOMIC DNA]</scope>
    <source>
        <strain evidence="1 2">H23T48</strain>
    </source>
</reference>
<dbReference type="AlphaFoldDB" id="A0A3Q9G3J0"/>
<dbReference type="EMBL" id="CP034593">
    <property type="protein sequence ID" value="AZQ76872.1"/>
    <property type="molecule type" value="Genomic_DNA"/>
</dbReference>
<keyword evidence="2" id="KW-1185">Reference proteome</keyword>
<dbReference type="GO" id="GO:0016829">
    <property type="term" value="F:lyase activity"/>
    <property type="evidence" value="ECO:0007669"/>
    <property type="project" value="UniProtKB-KW"/>
</dbReference>
<dbReference type="OrthoDB" id="3253436at2"/>
<protein>
    <submittedName>
        <fullName evidence="1">DNA lyase</fullName>
    </submittedName>
</protein>
<keyword evidence="1" id="KW-0456">Lyase</keyword>
<gene>
    <name evidence="1" type="ORF">EJ997_05490</name>
</gene>
<dbReference type="Pfam" id="PF03013">
    <property type="entry name" value="Pyr_excise"/>
    <property type="match status" value="1"/>
</dbReference>